<accession>A0AAD9GJJ5</accession>
<organism evidence="1 2">
    <name type="scientific">Phytophthora citrophthora</name>
    <dbReference type="NCBI Taxonomy" id="4793"/>
    <lineage>
        <taxon>Eukaryota</taxon>
        <taxon>Sar</taxon>
        <taxon>Stramenopiles</taxon>
        <taxon>Oomycota</taxon>
        <taxon>Peronosporomycetes</taxon>
        <taxon>Peronosporales</taxon>
        <taxon>Peronosporaceae</taxon>
        <taxon>Phytophthora</taxon>
    </lineage>
</organism>
<keyword evidence="2" id="KW-1185">Reference proteome</keyword>
<evidence type="ECO:0000313" key="2">
    <source>
        <dbReference type="Proteomes" id="UP001259832"/>
    </source>
</evidence>
<comment type="caution">
    <text evidence="1">The sequence shown here is derived from an EMBL/GenBank/DDBJ whole genome shotgun (WGS) entry which is preliminary data.</text>
</comment>
<dbReference type="EMBL" id="JASMQC010000016">
    <property type="protein sequence ID" value="KAK1939301.1"/>
    <property type="molecule type" value="Genomic_DNA"/>
</dbReference>
<dbReference type="Proteomes" id="UP001259832">
    <property type="component" value="Unassembled WGS sequence"/>
</dbReference>
<reference evidence="1" key="1">
    <citation type="submission" date="2023-08" db="EMBL/GenBank/DDBJ databases">
        <title>Reference Genome Resource for the Citrus Pathogen Phytophthora citrophthora.</title>
        <authorList>
            <person name="Moller H."/>
            <person name="Coetzee B."/>
            <person name="Rose L.J."/>
            <person name="Van Niekerk J.M."/>
        </authorList>
    </citation>
    <scope>NUCLEOTIDE SEQUENCE</scope>
    <source>
        <strain evidence="1">STE-U-9442</strain>
    </source>
</reference>
<dbReference type="AlphaFoldDB" id="A0AAD9GJJ5"/>
<evidence type="ECO:0000313" key="1">
    <source>
        <dbReference type="EMBL" id="KAK1939301.1"/>
    </source>
</evidence>
<name>A0AAD9GJJ5_9STRA</name>
<protein>
    <submittedName>
        <fullName evidence="1">Uncharacterized protein</fullName>
    </submittedName>
</protein>
<proteinExistence type="predicted"/>
<gene>
    <name evidence="1" type="ORF">P3T76_008685</name>
</gene>
<sequence>MMELLADAAWQWRPKATLTAADTCEQCTVFALQYSDCAVLRVRWNSSLSEPQTDLEPVERDLELHGHAERVVCVKLYDNDPLVLLVCSASRDW</sequence>